<reference evidence="2 3" key="1">
    <citation type="journal article" date="2013" name="BMC Genomics">
        <title>ContigScape: a Cytoscape plugin facilitating microbial genome gap closing.</title>
        <authorList>
            <person name="Tang B."/>
            <person name="Wang Q."/>
            <person name="Yang M."/>
            <person name="Xie F."/>
            <person name="Zhu Y."/>
            <person name="Zhuo Y."/>
            <person name="Wang S."/>
            <person name="Gao H."/>
            <person name="Ding X."/>
            <person name="Zhang L."/>
            <person name="Zhao G."/>
            <person name="Zheng H."/>
        </authorList>
    </citation>
    <scope>NUCLEOTIDE SEQUENCE [LARGE SCALE GENOMIC DNA]</scope>
    <source>
        <strain evidence="2 3">HCCB10007</strain>
    </source>
</reference>
<gene>
    <name evidence="2" type="ORF">AORI_4525</name>
</gene>
<dbReference type="PATRIC" id="fig|1156913.3.peg.4601"/>
<feature type="domain" description="Deoxyribonuclease NucA/NucB" evidence="1">
    <location>
        <begin position="223"/>
        <end position="289"/>
    </location>
</feature>
<protein>
    <recommendedName>
        <fullName evidence="1">Deoxyribonuclease NucA/NucB domain-containing protein</fullName>
    </recommendedName>
</protein>
<keyword evidence="3" id="KW-1185">Reference proteome</keyword>
<dbReference type="Proteomes" id="UP000013968">
    <property type="component" value="Chromosome"/>
</dbReference>
<dbReference type="KEGG" id="aoi:AORI_4525"/>
<dbReference type="InterPro" id="IPR029476">
    <property type="entry name" value="DNase_NucA_NucB"/>
</dbReference>
<dbReference type="HOGENOM" id="CLU_745797_0_0_11"/>
<name>R4SUQ6_9PSEU</name>
<dbReference type="EMBL" id="CP003410">
    <property type="protein sequence ID" value="AGM07109.1"/>
    <property type="molecule type" value="Genomic_DNA"/>
</dbReference>
<organism evidence="2 3">
    <name type="scientific">Amycolatopsis keratiniphila</name>
    <dbReference type="NCBI Taxonomy" id="129921"/>
    <lineage>
        <taxon>Bacteria</taxon>
        <taxon>Bacillati</taxon>
        <taxon>Actinomycetota</taxon>
        <taxon>Actinomycetes</taxon>
        <taxon>Pseudonocardiales</taxon>
        <taxon>Pseudonocardiaceae</taxon>
        <taxon>Amycolatopsis</taxon>
        <taxon>Amycolatopsis japonica group</taxon>
    </lineage>
</organism>
<sequence length="314" mass="34135">MVCTAKDQLFFNRTESCLFEEVAYKLIDLQTGKEAGFGDMAVRSLVTLDVRTRTWTQRINATVMIAEGAAKLGTVAYATATCSSGCTTTASATKSLPFNVAVDFDYQVTSAGSNLEQLKVLPVFTFQSVSPSIGGPLREEIGTAVDVRCDSTPNVGPNTGGCVYAQFTPTYDVSTLNNDTAQVAWHIQWAQRNLAGKWGRKGFGPELTRTMDSALITANRNAACPSSIPRPVGKSCDEYPFASTYQGGSLNPDHSCYMVPATQNSLEGSRYRRPWYAANRVLDKDKFWVNVVLPAGITEQEIAEKTRAFVKCPG</sequence>
<dbReference type="AlphaFoldDB" id="R4SUQ6"/>
<dbReference type="Pfam" id="PF14040">
    <property type="entry name" value="DNase_NucA_NucB"/>
    <property type="match status" value="1"/>
</dbReference>
<evidence type="ECO:0000313" key="3">
    <source>
        <dbReference type="Proteomes" id="UP000013968"/>
    </source>
</evidence>
<evidence type="ECO:0000259" key="1">
    <source>
        <dbReference type="Pfam" id="PF14040"/>
    </source>
</evidence>
<proteinExistence type="predicted"/>
<accession>R4SUQ6</accession>
<evidence type="ECO:0000313" key="2">
    <source>
        <dbReference type="EMBL" id="AGM07109.1"/>
    </source>
</evidence>